<name>A0A9P6QDP7_9FUNG</name>
<proteinExistence type="predicted"/>
<dbReference type="InterPro" id="IPR013149">
    <property type="entry name" value="ADH-like_C"/>
</dbReference>
<dbReference type="EMBL" id="JAAAJA010000041">
    <property type="protein sequence ID" value="KAG0264925.1"/>
    <property type="molecule type" value="Genomic_DNA"/>
</dbReference>
<protein>
    <recommendedName>
        <fullName evidence="1">Alcohol dehydrogenase-like C-terminal domain-containing protein</fullName>
    </recommendedName>
</protein>
<reference evidence="2" key="1">
    <citation type="journal article" date="2020" name="Fungal Divers.">
        <title>Resolving the Mortierellaceae phylogeny through synthesis of multi-gene phylogenetics and phylogenomics.</title>
        <authorList>
            <person name="Vandepol N."/>
            <person name="Liber J."/>
            <person name="Desiro A."/>
            <person name="Na H."/>
            <person name="Kennedy M."/>
            <person name="Barry K."/>
            <person name="Grigoriev I.V."/>
            <person name="Miller A.N."/>
            <person name="O'Donnell K."/>
            <person name="Stajich J.E."/>
            <person name="Bonito G."/>
        </authorList>
    </citation>
    <scope>NUCLEOTIDE SEQUENCE</scope>
    <source>
        <strain evidence="2">KOD948</strain>
    </source>
</reference>
<dbReference type="PANTHER" id="PTHR45033:SF3">
    <property type="entry name" value="DEHYDROGENASE, PUTATIVE (AFU_ORTHOLOGUE AFUA_2G13270)-RELATED"/>
    <property type="match status" value="1"/>
</dbReference>
<dbReference type="Gene3D" id="3.90.180.10">
    <property type="entry name" value="Medium-chain alcohol dehydrogenases, catalytic domain"/>
    <property type="match status" value="1"/>
</dbReference>
<dbReference type="Gene3D" id="3.40.50.720">
    <property type="entry name" value="NAD(P)-binding Rossmann-like Domain"/>
    <property type="match status" value="1"/>
</dbReference>
<dbReference type="InterPro" id="IPR036291">
    <property type="entry name" value="NAD(P)-bd_dom_sf"/>
</dbReference>
<dbReference type="OrthoDB" id="449487at2759"/>
<dbReference type="Proteomes" id="UP000726737">
    <property type="component" value="Unassembled WGS sequence"/>
</dbReference>
<comment type="caution">
    <text evidence="2">The sequence shown here is derived from an EMBL/GenBank/DDBJ whole genome shotgun (WGS) entry which is preliminary data.</text>
</comment>
<gene>
    <name evidence="2" type="ORF">BG011_005847</name>
</gene>
<evidence type="ECO:0000259" key="1">
    <source>
        <dbReference type="Pfam" id="PF00107"/>
    </source>
</evidence>
<dbReference type="SUPFAM" id="SSF51735">
    <property type="entry name" value="NAD(P)-binding Rossmann-fold domains"/>
    <property type="match status" value="1"/>
</dbReference>
<evidence type="ECO:0000313" key="3">
    <source>
        <dbReference type="Proteomes" id="UP000726737"/>
    </source>
</evidence>
<evidence type="ECO:0000313" key="2">
    <source>
        <dbReference type="EMBL" id="KAG0264925.1"/>
    </source>
</evidence>
<feature type="domain" description="Alcohol dehydrogenase-like C-terminal" evidence="1">
    <location>
        <begin position="82"/>
        <end position="208"/>
    </location>
</feature>
<accession>A0A9P6QDP7</accession>
<dbReference type="Pfam" id="PF00107">
    <property type="entry name" value="ADH_zinc_N"/>
    <property type="match status" value="1"/>
</dbReference>
<dbReference type="AlphaFoldDB" id="A0A9P6QDP7"/>
<organism evidence="2 3">
    <name type="scientific">Mortierella polycephala</name>
    <dbReference type="NCBI Taxonomy" id="41804"/>
    <lineage>
        <taxon>Eukaryota</taxon>
        <taxon>Fungi</taxon>
        <taxon>Fungi incertae sedis</taxon>
        <taxon>Mucoromycota</taxon>
        <taxon>Mortierellomycotina</taxon>
        <taxon>Mortierellomycetes</taxon>
        <taxon>Mortierellales</taxon>
        <taxon>Mortierellaceae</taxon>
        <taxon>Mortierella</taxon>
    </lineage>
</organism>
<keyword evidence="3" id="KW-1185">Reference proteome</keyword>
<dbReference type="InterPro" id="IPR052711">
    <property type="entry name" value="Zinc_ADH-like"/>
</dbReference>
<dbReference type="PANTHER" id="PTHR45033">
    <property type="match status" value="1"/>
</dbReference>
<sequence length="217" mass="23545">MSNGLAIGDAMKDLAVFYDDFNGVFKQLLSVDLDGTYRAPPHLKDIEATALPLTDQTAYRTVFTKGQIVKGQNVLITGIGGGVTLFVLQYAVAVGFNVYAAFSDDSKIERAIQLGAKGGANYRKENWEEQLLKASNGQQIDVIIDGASGPGADTILSKALVLGGIFVTYGQTAGDCKFNIMHILHNIEVRGSTMGSRVEFEKMLEFVEKYQIRPIVS</sequence>